<reference evidence="4 5" key="1">
    <citation type="submission" date="2023-12" db="EMBL/GenBank/DDBJ databases">
        <title>Gut-associated functions are favored during microbiome assembly across C. elegans life.</title>
        <authorList>
            <person name="Zimmermann J."/>
        </authorList>
    </citation>
    <scope>NUCLEOTIDE SEQUENCE [LARGE SCALE GENOMIC DNA]</scope>
    <source>
        <strain evidence="4 5">JUb134</strain>
    </source>
</reference>
<evidence type="ECO:0000256" key="2">
    <source>
        <dbReference type="PROSITE-ProRule" id="PRU00169"/>
    </source>
</evidence>
<dbReference type="Proteomes" id="UP001380365">
    <property type="component" value="Unassembled WGS sequence"/>
</dbReference>
<dbReference type="PANTHER" id="PTHR44591:SF24">
    <property type="entry name" value="PROTEIN-GLUTAMATE METHYLESTERASE_PROTEIN-GLUTAMINE GLUTAMINASE 1"/>
    <property type="match status" value="1"/>
</dbReference>
<proteinExistence type="predicted"/>
<dbReference type="InterPro" id="IPR001789">
    <property type="entry name" value="Sig_transdc_resp-reg_receiver"/>
</dbReference>
<accession>A0ABU8Q5A4</accession>
<feature type="domain" description="Response regulatory" evidence="3">
    <location>
        <begin position="7"/>
        <end position="117"/>
    </location>
</feature>
<dbReference type="Pfam" id="PF00072">
    <property type="entry name" value="Response_reg"/>
    <property type="match status" value="1"/>
</dbReference>
<feature type="modified residue" description="4-aspartylphosphate" evidence="2">
    <location>
        <position position="57"/>
    </location>
</feature>
<sequence>MTLTGKRVLVVEDEMLVAMNLEDLLIERGAEVVGPAMRLDTALELARTERFDVAVLDINLHGGRSYPVAETLRERKIPFIFATGYGHAEGAEGYAEVPTLTKPYRASELADALERALTASESD</sequence>
<dbReference type="SMART" id="SM00448">
    <property type="entry name" value="REC"/>
    <property type="match status" value="1"/>
</dbReference>
<dbReference type="InterPro" id="IPR011006">
    <property type="entry name" value="CheY-like_superfamily"/>
</dbReference>
<name>A0ABU8Q5A4_9SPHN</name>
<gene>
    <name evidence="4" type="ORF">WH159_10295</name>
</gene>
<evidence type="ECO:0000256" key="1">
    <source>
        <dbReference type="ARBA" id="ARBA00022553"/>
    </source>
</evidence>
<comment type="caution">
    <text evidence="4">The sequence shown here is derived from an EMBL/GenBank/DDBJ whole genome shotgun (WGS) entry which is preliminary data.</text>
</comment>
<keyword evidence="5" id="KW-1185">Reference proteome</keyword>
<dbReference type="EMBL" id="JBBGZA010000001">
    <property type="protein sequence ID" value="MEJ5094926.1"/>
    <property type="molecule type" value="Genomic_DNA"/>
</dbReference>
<evidence type="ECO:0000313" key="4">
    <source>
        <dbReference type="EMBL" id="MEJ5094926.1"/>
    </source>
</evidence>
<dbReference type="Gene3D" id="3.40.50.2300">
    <property type="match status" value="1"/>
</dbReference>
<organism evidence="4 5">
    <name type="scientific">Sphingomonas molluscorum</name>
    <dbReference type="NCBI Taxonomy" id="418184"/>
    <lineage>
        <taxon>Bacteria</taxon>
        <taxon>Pseudomonadati</taxon>
        <taxon>Pseudomonadota</taxon>
        <taxon>Alphaproteobacteria</taxon>
        <taxon>Sphingomonadales</taxon>
        <taxon>Sphingomonadaceae</taxon>
        <taxon>Sphingomonas</taxon>
    </lineage>
</organism>
<dbReference type="InterPro" id="IPR050595">
    <property type="entry name" value="Bact_response_regulator"/>
</dbReference>
<dbReference type="SUPFAM" id="SSF52172">
    <property type="entry name" value="CheY-like"/>
    <property type="match status" value="1"/>
</dbReference>
<evidence type="ECO:0000259" key="3">
    <source>
        <dbReference type="PROSITE" id="PS50110"/>
    </source>
</evidence>
<protein>
    <submittedName>
        <fullName evidence="4">Response regulator</fullName>
    </submittedName>
</protein>
<evidence type="ECO:0000313" key="5">
    <source>
        <dbReference type="Proteomes" id="UP001380365"/>
    </source>
</evidence>
<dbReference type="RefSeq" id="WP_132883790.1">
    <property type="nucleotide sequence ID" value="NZ_JBBGZA010000001.1"/>
</dbReference>
<keyword evidence="1 2" id="KW-0597">Phosphoprotein</keyword>
<dbReference type="PANTHER" id="PTHR44591">
    <property type="entry name" value="STRESS RESPONSE REGULATOR PROTEIN 1"/>
    <property type="match status" value="1"/>
</dbReference>
<dbReference type="PROSITE" id="PS50110">
    <property type="entry name" value="RESPONSE_REGULATORY"/>
    <property type="match status" value="1"/>
</dbReference>